<evidence type="ECO:0000313" key="4">
    <source>
        <dbReference type="EnsemblFungi" id="MAPG_04589T0"/>
    </source>
</evidence>
<dbReference type="STRING" id="644358.A0A0C4DX51"/>
<dbReference type="OrthoDB" id="4577073at2759"/>
<gene>
    <name evidence="3" type="ORF">MAPG_04589</name>
</gene>
<evidence type="ECO:0000313" key="3">
    <source>
        <dbReference type="EMBL" id="KLU85566.1"/>
    </source>
</evidence>
<dbReference type="EMBL" id="ADBL01001076">
    <property type="status" value="NOT_ANNOTATED_CDS"/>
    <property type="molecule type" value="Genomic_DNA"/>
</dbReference>
<dbReference type="VEuPathDB" id="FungiDB:MAPG_04589"/>
<dbReference type="EnsemblFungi" id="MAPG_04589T0">
    <property type="protein sequence ID" value="MAPG_04589T0"/>
    <property type="gene ID" value="MAPG_04589"/>
</dbReference>
<protein>
    <recommendedName>
        <fullName evidence="6">Apple domain-containing protein</fullName>
    </recommendedName>
</protein>
<dbReference type="Proteomes" id="UP000011715">
    <property type="component" value="Unassembled WGS sequence"/>
</dbReference>
<accession>A0A0C4DX51</accession>
<name>A0A0C4DX51_MAGP6</name>
<reference evidence="3" key="2">
    <citation type="submission" date="2010-05" db="EMBL/GenBank/DDBJ databases">
        <title>The Genome Sequence of Magnaporthe poae strain ATCC 64411.</title>
        <authorList>
            <consortium name="The Broad Institute Genome Sequencing Platform"/>
            <consortium name="Broad Institute Genome Sequencing Center for Infectious Disease"/>
            <person name="Ma L.-J."/>
            <person name="Dead R."/>
            <person name="Young S."/>
            <person name="Zeng Q."/>
            <person name="Koehrsen M."/>
            <person name="Alvarado L."/>
            <person name="Berlin A."/>
            <person name="Chapman S.B."/>
            <person name="Chen Z."/>
            <person name="Freedman E."/>
            <person name="Gellesch M."/>
            <person name="Goldberg J."/>
            <person name="Griggs A."/>
            <person name="Gujja S."/>
            <person name="Heilman E.R."/>
            <person name="Heiman D."/>
            <person name="Hepburn T."/>
            <person name="Howarth C."/>
            <person name="Jen D."/>
            <person name="Larson L."/>
            <person name="Mehta T."/>
            <person name="Neiman D."/>
            <person name="Pearson M."/>
            <person name="Roberts A."/>
            <person name="Saif S."/>
            <person name="Shea T."/>
            <person name="Shenoy N."/>
            <person name="Sisk P."/>
            <person name="Stolte C."/>
            <person name="Sykes S."/>
            <person name="Walk T."/>
            <person name="White J."/>
            <person name="Yandava C."/>
            <person name="Haas B."/>
            <person name="Nusbaum C."/>
            <person name="Birren B."/>
        </authorList>
    </citation>
    <scope>NUCLEOTIDE SEQUENCE</scope>
    <source>
        <strain evidence="3">ATCC 64411</strain>
    </source>
</reference>
<feature type="transmembrane region" description="Helical" evidence="2">
    <location>
        <begin position="78"/>
        <end position="97"/>
    </location>
</feature>
<dbReference type="EMBL" id="GL876968">
    <property type="protein sequence ID" value="KLU85566.1"/>
    <property type="molecule type" value="Genomic_DNA"/>
</dbReference>
<evidence type="ECO:0000256" key="1">
    <source>
        <dbReference type="SAM" id="MobiDB-lite"/>
    </source>
</evidence>
<keyword evidence="2" id="KW-0812">Transmembrane</keyword>
<keyword evidence="5" id="KW-1185">Reference proteome</keyword>
<keyword evidence="2" id="KW-1133">Transmembrane helix</keyword>
<feature type="compositionally biased region" description="Low complexity" evidence="1">
    <location>
        <begin position="117"/>
        <end position="152"/>
    </location>
</feature>
<evidence type="ECO:0008006" key="6">
    <source>
        <dbReference type="Google" id="ProtNLM"/>
    </source>
</evidence>
<keyword evidence="2" id="KW-0472">Membrane</keyword>
<reference evidence="4" key="5">
    <citation type="submission" date="2015-06" db="UniProtKB">
        <authorList>
            <consortium name="EnsemblFungi"/>
        </authorList>
    </citation>
    <scope>IDENTIFICATION</scope>
    <source>
        <strain evidence="4">ATCC 64411</strain>
    </source>
</reference>
<dbReference type="AlphaFoldDB" id="A0A0C4DX51"/>
<evidence type="ECO:0000256" key="2">
    <source>
        <dbReference type="SAM" id="Phobius"/>
    </source>
</evidence>
<dbReference type="OMA" id="HAGQHEK"/>
<proteinExistence type="predicted"/>
<reference evidence="4" key="4">
    <citation type="journal article" date="2015" name="G3 (Bethesda)">
        <title>Genome sequences of three phytopathogenic species of the Magnaporthaceae family of fungi.</title>
        <authorList>
            <person name="Okagaki L.H."/>
            <person name="Nunes C.C."/>
            <person name="Sailsbery J."/>
            <person name="Clay B."/>
            <person name="Brown D."/>
            <person name="John T."/>
            <person name="Oh Y."/>
            <person name="Young N."/>
            <person name="Fitzgerald M."/>
            <person name="Haas B.J."/>
            <person name="Zeng Q."/>
            <person name="Young S."/>
            <person name="Adiconis X."/>
            <person name="Fan L."/>
            <person name="Levin J.Z."/>
            <person name="Mitchell T.K."/>
            <person name="Okubara P.A."/>
            <person name="Farman M.L."/>
            <person name="Kohn L.M."/>
            <person name="Birren B."/>
            <person name="Ma L.-J."/>
            <person name="Dean R.A."/>
        </authorList>
    </citation>
    <scope>NUCLEOTIDE SEQUENCE</scope>
    <source>
        <strain evidence="4">ATCC 64411 / 73-15</strain>
    </source>
</reference>
<feature type="region of interest" description="Disordered" evidence="1">
    <location>
        <begin position="109"/>
        <end position="177"/>
    </location>
</feature>
<sequence>MAHFTAHDHEGLQRVDHCDGLQVLGSGQGPHAGQHEKEPYIVERVAVFPSQHTKQSPLVGAAGYQQPTRILGLRRPTFWLLVSNIVLAVALIIVGVVPAQMNMNRKTEVGSSASGTTQAPAGGCAASATSSGSISSSSTTASSAQSTAPSQPDNNKIPNPKVCFSTTTPLAPGSNPGIPPGIECPISAGQDKYTVPGTGLRFQKMCGTDFGGNDMGRFPVRSMDDCLALCAQLNLFPASVAGKCVGATWVYGDGPQGTGINFCFPKNDTSSATQRAGTESAILLS</sequence>
<evidence type="ECO:0000313" key="5">
    <source>
        <dbReference type="Proteomes" id="UP000011715"/>
    </source>
</evidence>
<organism evidence="4 5">
    <name type="scientific">Magnaporthiopsis poae (strain ATCC 64411 / 73-15)</name>
    <name type="common">Kentucky bluegrass fungus</name>
    <name type="synonym">Magnaporthe poae</name>
    <dbReference type="NCBI Taxonomy" id="644358"/>
    <lineage>
        <taxon>Eukaryota</taxon>
        <taxon>Fungi</taxon>
        <taxon>Dikarya</taxon>
        <taxon>Ascomycota</taxon>
        <taxon>Pezizomycotina</taxon>
        <taxon>Sordariomycetes</taxon>
        <taxon>Sordariomycetidae</taxon>
        <taxon>Magnaporthales</taxon>
        <taxon>Magnaporthaceae</taxon>
        <taxon>Magnaporthiopsis</taxon>
    </lineage>
</organism>
<reference evidence="3" key="3">
    <citation type="submission" date="2011-03" db="EMBL/GenBank/DDBJ databases">
        <title>Annotation of Magnaporthe poae ATCC 64411.</title>
        <authorList>
            <person name="Ma L.-J."/>
            <person name="Dead R."/>
            <person name="Young S.K."/>
            <person name="Zeng Q."/>
            <person name="Gargeya S."/>
            <person name="Fitzgerald M."/>
            <person name="Haas B."/>
            <person name="Abouelleil A."/>
            <person name="Alvarado L."/>
            <person name="Arachchi H.M."/>
            <person name="Berlin A."/>
            <person name="Brown A."/>
            <person name="Chapman S.B."/>
            <person name="Chen Z."/>
            <person name="Dunbar C."/>
            <person name="Freedman E."/>
            <person name="Gearin G."/>
            <person name="Gellesch M."/>
            <person name="Goldberg J."/>
            <person name="Griggs A."/>
            <person name="Gujja S."/>
            <person name="Heiman D."/>
            <person name="Howarth C."/>
            <person name="Larson L."/>
            <person name="Lui A."/>
            <person name="MacDonald P.J.P."/>
            <person name="Mehta T."/>
            <person name="Montmayeur A."/>
            <person name="Murphy C."/>
            <person name="Neiman D."/>
            <person name="Pearson M."/>
            <person name="Priest M."/>
            <person name="Roberts A."/>
            <person name="Saif S."/>
            <person name="Shea T."/>
            <person name="Shenoy N."/>
            <person name="Sisk P."/>
            <person name="Stolte C."/>
            <person name="Sykes S."/>
            <person name="Yandava C."/>
            <person name="Wortman J."/>
            <person name="Nusbaum C."/>
            <person name="Birren B."/>
        </authorList>
    </citation>
    <scope>NUCLEOTIDE SEQUENCE</scope>
    <source>
        <strain evidence="3">ATCC 64411</strain>
    </source>
</reference>
<dbReference type="eggNOG" id="ENOG502RW2W">
    <property type="taxonomic scope" value="Eukaryota"/>
</dbReference>
<reference evidence="5" key="1">
    <citation type="submission" date="2010-05" db="EMBL/GenBank/DDBJ databases">
        <title>The genome sequence of Magnaporthe poae strain ATCC 64411.</title>
        <authorList>
            <person name="Ma L.-J."/>
            <person name="Dead R."/>
            <person name="Young S."/>
            <person name="Zeng Q."/>
            <person name="Koehrsen M."/>
            <person name="Alvarado L."/>
            <person name="Berlin A."/>
            <person name="Chapman S.B."/>
            <person name="Chen Z."/>
            <person name="Freedman E."/>
            <person name="Gellesch M."/>
            <person name="Goldberg J."/>
            <person name="Griggs A."/>
            <person name="Gujja S."/>
            <person name="Heilman E.R."/>
            <person name="Heiman D."/>
            <person name="Hepburn T."/>
            <person name="Howarth C."/>
            <person name="Jen D."/>
            <person name="Larson L."/>
            <person name="Mehta T."/>
            <person name="Neiman D."/>
            <person name="Pearson M."/>
            <person name="Roberts A."/>
            <person name="Saif S."/>
            <person name="Shea T."/>
            <person name="Shenoy N."/>
            <person name="Sisk P."/>
            <person name="Stolte C."/>
            <person name="Sykes S."/>
            <person name="Walk T."/>
            <person name="White J."/>
            <person name="Yandava C."/>
            <person name="Haas B."/>
            <person name="Nusbaum C."/>
            <person name="Birren B."/>
        </authorList>
    </citation>
    <scope>NUCLEOTIDE SEQUENCE [LARGE SCALE GENOMIC DNA]</scope>
    <source>
        <strain evidence="5">ATCC 64411 / 73-15</strain>
    </source>
</reference>